<dbReference type="SUPFAM" id="SSF52540">
    <property type="entry name" value="P-loop containing nucleoside triphosphate hydrolases"/>
    <property type="match status" value="1"/>
</dbReference>
<dbReference type="InterPro" id="IPR027417">
    <property type="entry name" value="P-loop_NTPase"/>
</dbReference>
<protein>
    <recommendedName>
        <fullName evidence="3">Tryptophan synthase beta chain-like PALP domain-containing protein</fullName>
    </recommendedName>
</protein>
<dbReference type="Gene3D" id="3.40.50.1100">
    <property type="match status" value="1"/>
</dbReference>
<gene>
    <name evidence="1" type="ORF">RM780_13915</name>
</gene>
<dbReference type="PANTHER" id="PTHR43394:SF1">
    <property type="entry name" value="ATP-BINDING CASSETTE SUB-FAMILY B MEMBER 10, MITOCHONDRIAL"/>
    <property type="match status" value="1"/>
</dbReference>
<dbReference type="InterPro" id="IPR036052">
    <property type="entry name" value="TrpB-like_PALP_sf"/>
</dbReference>
<evidence type="ECO:0008006" key="3">
    <source>
        <dbReference type="Google" id="ProtNLM"/>
    </source>
</evidence>
<evidence type="ECO:0000313" key="1">
    <source>
        <dbReference type="EMBL" id="MDT0308052.1"/>
    </source>
</evidence>
<reference evidence="2" key="1">
    <citation type="submission" date="2023-07" db="EMBL/GenBank/DDBJ databases">
        <title>30 novel species of actinomycetes from the DSMZ collection.</title>
        <authorList>
            <person name="Nouioui I."/>
        </authorList>
    </citation>
    <scope>NUCLEOTIDE SEQUENCE [LARGE SCALE GENOMIC DNA]</scope>
    <source>
        <strain evidence="2">DSM 44917</strain>
    </source>
</reference>
<name>A0ABU2L974_9ACTN</name>
<dbReference type="Proteomes" id="UP001183388">
    <property type="component" value="Unassembled WGS sequence"/>
</dbReference>
<evidence type="ECO:0000313" key="2">
    <source>
        <dbReference type="Proteomes" id="UP001183388"/>
    </source>
</evidence>
<proteinExistence type="predicted"/>
<dbReference type="SUPFAM" id="SSF53686">
    <property type="entry name" value="Tryptophan synthase beta subunit-like PLP-dependent enzymes"/>
    <property type="match status" value="1"/>
</dbReference>
<keyword evidence="2" id="KW-1185">Reference proteome</keyword>
<organism evidence="1 2">
    <name type="scientific">Streptomyces boetiae</name>
    <dbReference type="NCBI Taxonomy" id="3075541"/>
    <lineage>
        <taxon>Bacteria</taxon>
        <taxon>Bacillati</taxon>
        <taxon>Actinomycetota</taxon>
        <taxon>Actinomycetes</taxon>
        <taxon>Kitasatosporales</taxon>
        <taxon>Streptomycetaceae</taxon>
        <taxon>Streptomyces</taxon>
    </lineage>
</organism>
<dbReference type="PANTHER" id="PTHR43394">
    <property type="entry name" value="ATP-DEPENDENT PERMEASE MDL1, MITOCHONDRIAL"/>
    <property type="match status" value="1"/>
</dbReference>
<dbReference type="RefSeq" id="WP_311631001.1">
    <property type="nucleotide sequence ID" value="NZ_JAVREN010000017.1"/>
</dbReference>
<accession>A0ABU2L974</accession>
<sequence>MLGEVLAGGSVADDAHDVAFAAVGGGFGGRSRIGREWDPSTSSKRLSADELAELRAQDPEFGGPADLVCCPVGTGGTLAGIAAALPPGARALGVAVLKGGAGYLEGEVARLHREGWPGREIADWCVAHTHHVGGYGRVPPRLAAFASDFEARHGVPVELRYVAKNVGQTVILITHRMASVRDADLVHVLHQGRLAETGTPDELLNRGGRYAEMYNIQAAQFTHTGTREDVHVQKRTLRLCWRGWSTVRPGVPRRCSRPMSGSSSLRAA</sequence>
<comment type="caution">
    <text evidence="1">The sequence shown here is derived from an EMBL/GenBank/DDBJ whole genome shotgun (WGS) entry which is preliminary data.</text>
</comment>
<dbReference type="InterPro" id="IPR039421">
    <property type="entry name" value="Type_1_exporter"/>
</dbReference>
<dbReference type="EMBL" id="JAVREN010000017">
    <property type="protein sequence ID" value="MDT0308052.1"/>
    <property type="molecule type" value="Genomic_DNA"/>
</dbReference>